<organism evidence="4 5">
    <name type="scientific">Rhodopseudomonas pseudopalustris</name>
    <dbReference type="NCBI Taxonomy" id="1513892"/>
    <lineage>
        <taxon>Bacteria</taxon>
        <taxon>Pseudomonadati</taxon>
        <taxon>Pseudomonadota</taxon>
        <taxon>Alphaproteobacteria</taxon>
        <taxon>Hyphomicrobiales</taxon>
        <taxon>Nitrobacteraceae</taxon>
        <taxon>Rhodopseudomonas</taxon>
    </lineage>
</organism>
<dbReference type="InterPro" id="IPR000674">
    <property type="entry name" value="Ald_Oxase/Xan_DH_a/b"/>
</dbReference>
<dbReference type="InterPro" id="IPR046867">
    <property type="entry name" value="AldOxase/xan_DH_MoCoBD2"/>
</dbReference>
<keyword evidence="5" id="KW-1185">Reference proteome</keyword>
<dbReference type="EMBL" id="FODT01000007">
    <property type="protein sequence ID" value="SEP02952.1"/>
    <property type="molecule type" value="Genomic_DNA"/>
</dbReference>
<dbReference type="PANTHER" id="PTHR11908">
    <property type="entry name" value="XANTHINE DEHYDROGENASE"/>
    <property type="match status" value="1"/>
</dbReference>
<gene>
    <name evidence="4" type="ORF">SAMN05444123_10774</name>
</gene>
<dbReference type="OrthoDB" id="9758509at2"/>
<evidence type="ECO:0000256" key="1">
    <source>
        <dbReference type="ARBA" id="ARBA00022505"/>
    </source>
</evidence>
<evidence type="ECO:0000313" key="5">
    <source>
        <dbReference type="Proteomes" id="UP000199615"/>
    </source>
</evidence>
<dbReference type="GO" id="GO:0005506">
    <property type="term" value="F:iron ion binding"/>
    <property type="evidence" value="ECO:0007669"/>
    <property type="project" value="InterPro"/>
</dbReference>
<dbReference type="InterPro" id="IPR017607">
    <property type="entry name" value="4hydrxbenzoyl-CoA_Rdtase_asu"/>
</dbReference>
<dbReference type="AlphaFoldDB" id="A0A1H8UI90"/>
<protein>
    <submittedName>
        <fullName evidence="4">4-hydroxybenzoyl-CoA reductase alpha subunit</fullName>
    </submittedName>
</protein>
<dbReference type="SUPFAM" id="SSF54665">
    <property type="entry name" value="CO dehydrogenase molybdoprotein N-domain-like"/>
    <property type="match status" value="1"/>
</dbReference>
<reference evidence="5" key="1">
    <citation type="submission" date="2016-10" db="EMBL/GenBank/DDBJ databases">
        <authorList>
            <person name="Varghese N."/>
            <person name="Submissions S."/>
        </authorList>
    </citation>
    <scope>NUCLEOTIDE SEQUENCE [LARGE SCALE GENOMIC DNA]</scope>
    <source>
        <strain evidence="5">DSM 123</strain>
    </source>
</reference>
<dbReference type="RefSeq" id="WP_092684739.1">
    <property type="nucleotide sequence ID" value="NZ_FODT01000007.1"/>
</dbReference>
<evidence type="ECO:0000256" key="2">
    <source>
        <dbReference type="ARBA" id="ARBA00023002"/>
    </source>
</evidence>
<dbReference type="InterPro" id="IPR016208">
    <property type="entry name" value="Ald_Oxase/xanthine_DH-like"/>
</dbReference>
<feature type="domain" description="Aldehyde oxidase/xanthine dehydrogenase a/b hammerhead" evidence="3">
    <location>
        <begin position="26"/>
        <end position="132"/>
    </location>
</feature>
<dbReference type="Proteomes" id="UP000199615">
    <property type="component" value="Unassembled WGS sequence"/>
</dbReference>
<evidence type="ECO:0000259" key="3">
    <source>
        <dbReference type="SMART" id="SM01008"/>
    </source>
</evidence>
<dbReference type="Pfam" id="PF02738">
    <property type="entry name" value="MoCoBD_1"/>
    <property type="match status" value="1"/>
</dbReference>
<dbReference type="Gene3D" id="3.30.365.10">
    <property type="entry name" value="Aldehyde oxidase/xanthine dehydrogenase, molybdopterin binding domain"/>
    <property type="match status" value="4"/>
</dbReference>
<dbReference type="NCBIfam" id="TIGR03194">
    <property type="entry name" value="4hydrxCoA_A"/>
    <property type="match status" value="1"/>
</dbReference>
<proteinExistence type="predicted"/>
<dbReference type="InterPro" id="IPR037165">
    <property type="entry name" value="AldOxase/xan_DH_Mopterin-bd_sf"/>
</dbReference>
<dbReference type="GO" id="GO:0016491">
    <property type="term" value="F:oxidoreductase activity"/>
    <property type="evidence" value="ECO:0007669"/>
    <property type="project" value="UniProtKB-KW"/>
</dbReference>
<dbReference type="PANTHER" id="PTHR11908:SF132">
    <property type="entry name" value="ALDEHYDE OXIDASE 1-RELATED"/>
    <property type="match status" value="1"/>
</dbReference>
<dbReference type="InterPro" id="IPR008274">
    <property type="entry name" value="AldOxase/xan_DH_MoCoBD1"/>
</dbReference>
<keyword evidence="2" id="KW-0560">Oxidoreductase</keyword>
<dbReference type="SUPFAM" id="SSF56003">
    <property type="entry name" value="Molybdenum cofactor-binding domain"/>
    <property type="match status" value="1"/>
</dbReference>
<dbReference type="Gene3D" id="3.90.1170.50">
    <property type="entry name" value="Aldehyde oxidase/xanthine dehydrogenase, a/b hammerhead"/>
    <property type="match status" value="1"/>
</dbReference>
<accession>A0A1H8UI90</accession>
<dbReference type="InterPro" id="IPR036856">
    <property type="entry name" value="Ald_Oxase/Xan_DH_a/b_sf"/>
</dbReference>
<dbReference type="Pfam" id="PF01315">
    <property type="entry name" value="Ald_Xan_dh_C"/>
    <property type="match status" value="1"/>
</dbReference>
<name>A0A1H8UI90_9BRAD</name>
<keyword evidence="1" id="KW-0500">Molybdenum</keyword>
<dbReference type="SMART" id="SM01008">
    <property type="entry name" value="Ald_Xan_dh_C"/>
    <property type="match status" value="1"/>
</dbReference>
<dbReference type="Pfam" id="PF20256">
    <property type="entry name" value="MoCoBD_2"/>
    <property type="match status" value="1"/>
</dbReference>
<sequence>MTAAAQPQGGLDRAGVPLIDGIDKVTGRARYTADLDHAGALVGRILRSPVSHGDIVVLDISKALALDGVVAVVTGEDCASTYGVLPIAMNEYPMARGRVRYRGEPVAAVAAIDAATAQRALDLIELKLRPLPAYYDSNSARAADALLLHDNKPGNIEREVHNEFGDLRAGFEAADLVREHVFDCAEVNHAQIEPHACLMEYDPVSGRLTAQSVSQVGYYLHLMLARCLEIDQSRIRVIKPFVGGGFGARVEVLNFEIIAALLARKVGGKVSMQLTREETFITHRARPQTDIKLKIGMTREGRVTACACEVVQRGGAYAGYGIVTILYAGALLQGLYDIPAIKYDGYRVYANLPPCGAMRGHGSVNVRHAFETLVDRMARELGLDPFAVRRANLLTAPTRTLNDLMVNSYGLGDCLAKVERASGWRERIGRLPRGKGLGMACSHYVSGSAKPIHFTGEPHAVVALRLDFDGGVTALTGAADIGQGSSTVVAITVAETLGVALNRVRVISGDSAITPKDNGAYSSRITFMVGNAAIDAARQLKEILVAAAARKLEAGPDQVECAGETFYVGSGAQAALSFAEVVKAALVAEGAITVKGTFTCPPESQGGKHRGGAVGSTMGFSYAAQVVEVSVDDATGLITIDRVWAALDCGRAINPLAVVGQVQGAVWMGMGQAMCEETRYLDGLPAHASFLEYRMPTMAESPPIEVQIVESHDPFGPFGAKEASEGALAGFPPAMVNAVANAIGVDLDELPVTPDRVVEALIRRRREARRAKPARAAT</sequence>
<evidence type="ECO:0000313" key="4">
    <source>
        <dbReference type="EMBL" id="SEP02952.1"/>
    </source>
</evidence>